<feature type="compositionally biased region" description="Basic and acidic residues" evidence="1">
    <location>
        <begin position="1"/>
        <end position="10"/>
    </location>
</feature>
<dbReference type="AlphaFoldDB" id="A0A2H2Z311"/>
<dbReference type="OrthoDB" id="3211582at2759"/>
<evidence type="ECO:0000313" key="3">
    <source>
        <dbReference type="Proteomes" id="UP000219286"/>
    </source>
</evidence>
<sequence>MPFFSRREPSPEPVYHPEPAAEPPSRKHSLFHRNRDRDVSPLSSQRAGSVASSSGGNPGAVNKRDSGGLFRHSTDSSGGSSSGRRRGLFGGGHRDSAGFGGSGSGSGALDPSIVQARQHVMQAEAAEVEADRALGEARMRVRAAKDHVWRLEQEAKEEARRAKLKQEQAREVSKRGKGLGREYS</sequence>
<feature type="compositionally biased region" description="Pro residues" evidence="1">
    <location>
        <begin position="11"/>
        <end position="22"/>
    </location>
</feature>
<evidence type="ECO:0000313" key="2">
    <source>
        <dbReference type="EMBL" id="OTA00988.1"/>
    </source>
</evidence>
<feature type="region of interest" description="Disordered" evidence="1">
    <location>
        <begin position="1"/>
        <end position="116"/>
    </location>
</feature>
<name>A0A2H2Z311_TRIPA</name>
<evidence type="ECO:0000256" key="1">
    <source>
        <dbReference type="SAM" id="MobiDB-lite"/>
    </source>
</evidence>
<dbReference type="EMBL" id="LFMI01000171">
    <property type="protein sequence ID" value="OTA00988.1"/>
    <property type="molecule type" value="Genomic_DNA"/>
</dbReference>
<protein>
    <submittedName>
        <fullName evidence="2">Uncharacterized protein</fullName>
    </submittedName>
</protein>
<organism evidence="2 3">
    <name type="scientific">Trichoderma parareesei</name>
    <name type="common">Filamentous fungus</name>
    <dbReference type="NCBI Taxonomy" id="858221"/>
    <lineage>
        <taxon>Eukaryota</taxon>
        <taxon>Fungi</taxon>
        <taxon>Dikarya</taxon>
        <taxon>Ascomycota</taxon>
        <taxon>Pezizomycotina</taxon>
        <taxon>Sordariomycetes</taxon>
        <taxon>Hypocreomycetidae</taxon>
        <taxon>Hypocreales</taxon>
        <taxon>Hypocreaceae</taxon>
        <taxon>Trichoderma</taxon>
    </lineage>
</organism>
<reference evidence="2 3" key="1">
    <citation type="journal article" date="2015" name="Genome Announc.">
        <title>Genome sequence and annotation of Trichoderma parareesei, the ancestor of the cellulase producer Trichoderma reesei.</title>
        <authorList>
            <person name="Yang D."/>
            <person name="Pomraning K."/>
            <person name="Kopchinskiy A."/>
            <person name="Karimi Aghcheh R."/>
            <person name="Atanasova L."/>
            <person name="Chenthamara K."/>
            <person name="Baker S.E."/>
            <person name="Zhang R."/>
            <person name="Shen Q."/>
            <person name="Freitag M."/>
            <person name="Kubicek C.P."/>
            <person name="Druzhinina I.S."/>
        </authorList>
    </citation>
    <scope>NUCLEOTIDE SEQUENCE [LARGE SCALE GENOMIC DNA]</scope>
    <source>
        <strain evidence="2 3">CBS 125925</strain>
    </source>
</reference>
<comment type="caution">
    <text evidence="2">The sequence shown here is derived from an EMBL/GenBank/DDBJ whole genome shotgun (WGS) entry which is preliminary data.</text>
</comment>
<keyword evidence="3" id="KW-1185">Reference proteome</keyword>
<accession>A0A2H2Z311</accession>
<proteinExistence type="predicted"/>
<feature type="compositionally biased region" description="Low complexity" evidence="1">
    <location>
        <begin position="43"/>
        <end position="55"/>
    </location>
</feature>
<dbReference type="Proteomes" id="UP000219286">
    <property type="component" value="Unassembled WGS sequence"/>
</dbReference>
<feature type="region of interest" description="Disordered" evidence="1">
    <location>
        <begin position="160"/>
        <end position="184"/>
    </location>
</feature>
<gene>
    <name evidence="2" type="ORF">A9Z42_0012790</name>
</gene>